<evidence type="ECO:0000256" key="8">
    <source>
        <dbReference type="PROSITE-ProRule" id="PRU01360"/>
    </source>
</evidence>
<evidence type="ECO:0000313" key="12">
    <source>
        <dbReference type="EMBL" id="TDD99746.1"/>
    </source>
</evidence>
<dbReference type="InterPro" id="IPR039426">
    <property type="entry name" value="TonB-dep_rcpt-like"/>
</dbReference>
<accession>A0A4R5CKM1</accession>
<keyword evidence="13" id="KW-1185">Reference proteome</keyword>
<keyword evidence="2 8" id="KW-0813">Transport</keyword>
<evidence type="ECO:0000256" key="3">
    <source>
        <dbReference type="ARBA" id="ARBA00022452"/>
    </source>
</evidence>
<dbReference type="EMBL" id="SMFK01000001">
    <property type="protein sequence ID" value="TDD99746.1"/>
    <property type="molecule type" value="Genomic_DNA"/>
</dbReference>
<dbReference type="PANTHER" id="PTHR40980:SF4">
    <property type="entry name" value="TONB-DEPENDENT RECEPTOR-LIKE BETA-BARREL DOMAIN-CONTAINING PROTEIN"/>
    <property type="match status" value="1"/>
</dbReference>
<dbReference type="InterPro" id="IPR000531">
    <property type="entry name" value="Beta-barrel_TonB"/>
</dbReference>
<protein>
    <submittedName>
        <fullName evidence="12">TonB-dependent receptor</fullName>
    </submittedName>
</protein>
<keyword evidence="3 8" id="KW-1134">Transmembrane beta strand</keyword>
<comment type="subcellular location">
    <subcellularLocation>
        <location evidence="1 8">Cell outer membrane</location>
        <topology evidence="1 8">Multi-pass membrane protein</topology>
    </subcellularLocation>
</comment>
<feature type="domain" description="TonB-dependent receptor-like beta-barrel" evidence="10">
    <location>
        <begin position="421"/>
        <end position="878"/>
    </location>
</feature>
<sequence length="928" mass="104544">MHNKNIFLLTLVLFIVSFFNVIYGGEIKGKIIDSTTNEPIIGATIFLTNKAFGYSGFDGSYSIKNVPEGTYKVVCSNMGFADQEKTIFVPTSIVALNFILKEKQTSLKEVVIAAKQNKEGEKYALNREKNSQNILNAISAKTIQLLPDITTAAVLQRMSGVSLERTSNGEARFAIIRGMDKRYNYTLVNGIKIPSPDDKFRYVPMDMFPADLLERLEVIKALTPAMEGDAIGGAMDLIMKNAPNKLTITANLATGFSQFISDNGYENFDKNVINSKSPAAINGPSYIATPNDFTYKNFDYNKKSLPLNTNLGFSIGNRFLKDKKLGVVVATSYQNELKGTNSTWFKPENQPAPGNVPAFTDLYSRRYNTNQTRFGVHTKLDYILNAKNKISLYNVYLKSEETQNRKSIDTSLSIGRSGVGTGNTYKLYRSRYIKQSIYNSTLQGEHQLNNHLSTDWSAVYSLAKSATPDWSEYQTVERVGYDIDHNQTVTPVVLNIPFKRIWMDNSDRDYAGYLNLKYKRELFNKPMVISVGGLYRSKSRNNNYDEYNLIPNSSSSGEAIPYDGVLSPDKFHFNGDSAAQGSPNNALNYDATEKIAAYYFQDDIQINDKFSILGGLRIENTAQTWKTAQDATIIAGAIGSITYTDYLPSIHFKYKLSEKENLRFSYFSAINRPGFYEYIPFKIDGEDFNLSGNPNLKHAVASNFDFRYELFPKGLDQFLIGGFYKNIQNPIESAILFSGTSSATLKPINFGTATNYGVEVNMAKYFGKFGVSANYTYTYSKITTSKLFYNSSYVSEETTQTRPLQGQSPHIANVSLLYKNQKSGLDVQLAYVYTGKKITLVSPYKDLDYWQKGISQLDFSIEKKAFKYFTFYSKITNLLNTPVIVQILQPNIYTTGNFALPNQTDPNRVTVQKDLYGQNFTFGMRYKF</sequence>
<dbReference type="InterPro" id="IPR036942">
    <property type="entry name" value="Beta-barrel_TonB_sf"/>
</dbReference>
<dbReference type="PANTHER" id="PTHR40980">
    <property type="entry name" value="PLUG DOMAIN-CONTAINING PROTEIN"/>
    <property type="match status" value="1"/>
</dbReference>
<evidence type="ECO:0000313" key="13">
    <source>
        <dbReference type="Proteomes" id="UP000295479"/>
    </source>
</evidence>
<dbReference type="SUPFAM" id="SSF49464">
    <property type="entry name" value="Carboxypeptidase regulatory domain-like"/>
    <property type="match status" value="1"/>
</dbReference>
<comment type="similarity">
    <text evidence="8 9">Belongs to the TonB-dependent receptor family.</text>
</comment>
<evidence type="ECO:0000256" key="1">
    <source>
        <dbReference type="ARBA" id="ARBA00004571"/>
    </source>
</evidence>
<keyword evidence="4 8" id="KW-0812">Transmembrane</keyword>
<dbReference type="PROSITE" id="PS52016">
    <property type="entry name" value="TONB_DEPENDENT_REC_3"/>
    <property type="match status" value="1"/>
</dbReference>
<feature type="domain" description="TonB-dependent receptor plug" evidence="11">
    <location>
        <begin position="131"/>
        <end position="234"/>
    </location>
</feature>
<keyword evidence="5 9" id="KW-0798">TonB box</keyword>
<dbReference type="SUPFAM" id="SSF56935">
    <property type="entry name" value="Porins"/>
    <property type="match status" value="1"/>
</dbReference>
<dbReference type="RefSeq" id="WP_132001243.1">
    <property type="nucleotide sequence ID" value="NZ_SMFK01000001.1"/>
</dbReference>
<dbReference type="Gene3D" id="2.170.130.10">
    <property type="entry name" value="TonB-dependent receptor, plug domain"/>
    <property type="match status" value="1"/>
</dbReference>
<dbReference type="InterPro" id="IPR008969">
    <property type="entry name" value="CarboxyPept-like_regulatory"/>
</dbReference>
<name>A0A4R5CKM1_9FLAO</name>
<organism evidence="12 13">
    <name type="scientific">Flavobacterium cellulosilyticum</name>
    <dbReference type="NCBI Taxonomy" id="2541731"/>
    <lineage>
        <taxon>Bacteria</taxon>
        <taxon>Pseudomonadati</taxon>
        <taxon>Bacteroidota</taxon>
        <taxon>Flavobacteriia</taxon>
        <taxon>Flavobacteriales</taxon>
        <taxon>Flavobacteriaceae</taxon>
        <taxon>Flavobacterium</taxon>
    </lineage>
</organism>
<dbReference type="GO" id="GO:0009279">
    <property type="term" value="C:cell outer membrane"/>
    <property type="evidence" value="ECO:0007669"/>
    <property type="project" value="UniProtKB-SubCell"/>
</dbReference>
<evidence type="ECO:0000256" key="5">
    <source>
        <dbReference type="ARBA" id="ARBA00023077"/>
    </source>
</evidence>
<keyword evidence="12" id="KW-0675">Receptor</keyword>
<gene>
    <name evidence="12" type="ORF">E0F76_03225</name>
</gene>
<proteinExistence type="inferred from homology"/>
<reference evidence="12 13" key="1">
    <citation type="submission" date="2019-03" db="EMBL/GenBank/DDBJ databases">
        <title>Flavobacterium AR-3-4 sp. nov. isolated from arctic soil.</title>
        <authorList>
            <person name="Chaudhary D.K."/>
        </authorList>
    </citation>
    <scope>NUCLEOTIDE SEQUENCE [LARGE SCALE GENOMIC DNA]</scope>
    <source>
        <strain evidence="12 13">AR-3-4</strain>
    </source>
</reference>
<evidence type="ECO:0000256" key="7">
    <source>
        <dbReference type="ARBA" id="ARBA00023237"/>
    </source>
</evidence>
<keyword evidence="6 8" id="KW-0472">Membrane</keyword>
<dbReference type="Pfam" id="PF07715">
    <property type="entry name" value="Plug"/>
    <property type="match status" value="1"/>
</dbReference>
<dbReference type="InterPro" id="IPR012910">
    <property type="entry name" value="Plug_dom"/>
</dbReference>
<evidence type="ECO:0000256" key="6">
    <source>
        <dbReference type="ARBA" id="ARBA00023136"/>
    </source>
</evidence>
<evidence type="ECO:0000256" key="2">
    <source>
        <dbReference type="ARBA" id="ARBA00022448"/>
    </source>
</evidence>
<keyword evidence="7 8" id="KW-0998">Cell outer membrane</keyword>
<dbReference type="Gene3D" id="2.40.170.20">
    <property type="entry name" value="TonB-dependent receptor, beta-barrel domain"/>
    <property type="match status" value="1"/>
</dbReference>
<dbReference type="Pfam" id="PF13715">
    <property type="entry name" value="CarbopepD_reg_2"/>
    <property type="match status" value="1"/>
</dbReference>
<dbReference type="Pfam" id="PF00593">
    <property type="entry name" value="TonB_dep_Rec_b-barrel"/>
    <property type="match status" value="1"/>
</dbReference>
<dbReference type="AlphaFoldDB" id="A0A4R5CKM1"/>
<evidence type="ECO:0000259" key="10">
    <source>
        <dbReference type="Pfam" id="PF00593"/>
    </source>
</evidence>
<comment type="caution">
    <text evidence="12">The sequence shown here is derived from an EMBL/GenBank/DDBJ whole genome shotgun (WGS) entry which is preliminary data.</text>
</comment>
<dbReference type="OrthoDB" id="8727862at2"/>
<evidence type="ECO:0000256" key="4">
    <source>
        <dbReference type="ARBA" id="ARBA00022692"/>
    </source>
</evidence>
<evidence type="ECO:0000256" key="9">
    <source>
        <dbReference type="RuleBase" id="RU003357"/>
    </source>
</evidence>
<dbReference type="Gene3D" id="2.60.40.1120">
    <property type="entry name" value="Carboxypeptidase-like, regulatory domain"/>
    <property type="match status" value="1"/>
</dbReference>
<dbReference type="Proteomes" id="UP000295479">
    <property type="component" value="Unassembled WGS sequence"/>
</dbReference>
<evidence type="ECO:0000259" key="11">
    <source>
        <dbReference type="Pfam" id="PF07715"/>
    </source>
</evidence>
<dbReference type="InterPro" id="IPR037066">
    <property type="entry name" value="Plug_dom_sf"/>
</dbReference>